<dbReference type="GO" id="GO:0030246">
    <property type="term" value="F:carbohydrate binding"/>
    <property type="evidence" value="ECO:0007669"/>
    <property type="project" value="InterPro"/>
</dbReference>
<dbReference type="Gene3D" id="2.60.120.260">
    <property type="entry name" value="Galactose-binding domain-like"/>
    <property type="match status" value="1"/>
</dbReference>
<gene>
    <name evidence="6" type="ORF">D0T11_14950</name>
</gene>
<dbReference type="SUPFAM" id="SSF49785">
    <property type="entry name" value="Galactose-binding domain-like"/>
    <property type="match status" value="1"/>
</dbReference>
<dbReference type="SUPFAM" id="SSF51445">
    <property type="entry name" value="(Trans)glycosidases"/>
    <property type="match status" value="1"/>
</dbReference>
<evidence type="ECO:0000256" key="1">
    <source>
        <dbReference type="ARBA" id="ARBA00022729"/>
    </source>
</evidence>
<dbReference type="PROSITE" id="PS00659">
    <property type="entry name" value="GLYCOSYL_HYDROL_F5"/>
    <property type="match status" value="1"/>
</dbReference>
<organism evidence="6 7">
    <name type="scientific">Hymenobacter rubripertinctus</name>
    <dbReference type="NCBI Taxonomy" id="2029981"/>
    <lineage>
        <taxon>Bacteria</taxon>
        <taxon>Pseudomonadati</taxon>
        <taxon>Bacteroidota</taxon>
        <taxon>Cytophagia</taxon>
        <taxon>Cytophagales</taxon>
        <taxon>Hymenobacteraceae</taxon>
        <taxon>Hymenobacter</taxon>
    </lineage>
</organism>
<dbReference type="CDD" id="cd04080">
    <property type="entry name" value="CBM6_cellulase-like"/>
    <property type="match status" value="1"/>
</dbReference>
<feature type="domain" description="CBM6" evidence="5">
    <location>
        <begin position="358"/>
        <end position="479"/>
    </location>
</feature>
<name>A0A418QSW6_9BACT</name>
<comment type="caution">
    <text evidence="6">The sequence shown here is derived from an EMBL/GenBank/DDBJ whole genome shotgun (WGS) entry which is preliminary data.</text>
</comment>
<dbReference type="OrthoDB" id="154460at2"/>
<evidence type="ECO:0000313" key="6">
    <source>
        <dbReference type="EMBL" id="RIY08203.1"/>
    </source>
</evidence>
<dbReference type="Pfam" id="PF18962">
    <property type="entry name" value="Por_Secre_tail"/>
    <property type="match status" value="1"/>
</dbReference>
<sequence length="579" mass="61650">MKQTHIPQHPARPLRYAGLLVATGLLTGLLGPSAAAQTPVQQYGQLKVSGGSILDKNNQPMSLAGNSLFWSNDGWGGEKYYTANTVSWLKNSWNAKLVRVAMGVEDSGGYISNPAGNRRRVKTVVDAALAQGLYVIIDWHSHHAENYQSQAISFFQDMARTYGNTPNVMYEVYNEPLQVSWSSTIKPYAEAVAGAIRAIDPDNLIIVGTPTWSQDVDVAASNPITRYPNIAYTLHFYAATHKQSLRDKAQTALNRGVALFVTEYGTTEASGNGYVDAASTQEWMTFLRQNNISHANWALNDKAESASALKPGTSSTAAWSDNFLTTSGSLVKSYIQSWNGTVTSGGGGTPPPTTGSTTKVEAESYHAMSGVQTQATTDTGGGLNVGWLDPGDWLAYTVDIPAAGTYLIQYRVASLNGGGRISLEQNAGVTLRGTINVPKTGGWQVWTTISHTVTLPAGRQDIAIGVPAGGYNINWWSFSKVSAAARTVLPTTVAVAGDAALAVYPNPAQNQLTVTVPATAGEVHLTVFDGLGRAVIRRAVAGQAADQQVELATEALVAGSYLVRLAGPGLVQTQRFVKQ</sequence>
<dbReference type="GO" id="GO:0000272">
    <property type="term" value="P:polysaccharide catabolic process"/>
    <property type="evidence" value="ECO:0007669"/>
    <property type="project" value="InterPro"/>
</dbReference>
<dbReference type="EMBL" id="QYCN01000024">
    <property type="protein sequence ID" value="RIY08203.1"/>
    <property type="molecule type" value="Genomic_DNA"/>
</dbReference>
<dbReference type="Pfam" id="PF00150">
    <property type="entry name" value="Cellulase"/>
    <property type="match status" value="1"/>
</dbReference>
<evidence type="ECO:0000259" key="5">
    <source>
        <dbReference type="PROSITE" id="PS51175"/>
    </source>
</evidence>
<dbReference type="GO" id="GO:0004553">
    <property type="term" value="F:hydrolase activity, hydrolyzing O-glycosyl compounds"/>
    <property type="evidence" value="ECO:0007669"/>
    <property type="project" value="InterPro"/>
</dbReference>
<accession>A0A418QSW6</accession>
<evidence type="ECO:0000256" key="3">
    <source>
        <dbReference type="ARBA" id="ARBA00023295"/>
    </source>
</evidence>
<reference evidence="6 7" key="1">
    <citation type="submission" date="2018-09" db="EMBL/GenBank/DDBJ databases">
        <authorList>
            <person name="Zeman M."/>
            <person name="Pardy F."/>
        </authorList>
    </citation>
    <scope>NUCLEOTIDE SEQUENCE [LARGE SCALE GENOMIC DNA]</scope>
    <source>
        <strain evidence="6 7">CCM 8852</strain>
    </source>
</reference>
<dbReference type="AlphaFoldDB" id="A0A418QSW6"/>
<keyword evidence="7" id="KW-1185">Reference proteome</keyword>
<dbReference type="Proteomes" id="UP000284250">
    <property type="component" value="Unassembled WGS sequence"/>
</dbReference>
<dbReference type="PANTHER" id="PTHR34142">
    <property type="entry name" value="ENDO-BETA-1,4-GLUCANASE A"/>
    <property type="match status" value="1"/>
</dbReference>
<dbReference type="NCBIfam" id="TIGR04183">
    <property type="entry name" value="Por_Secre_tail"/>
    <property type="match status" value="1"/>
</dbReference>
<keyword evidence="2 4" id="KW-0378">Hydrolase</keyword>
<comment type="similarity">
    <text evidence="4">Belongs to the glycosyl hydrolase 5 (cellulase A) family.</text>
</comment>
<dbReference type="Gene3D" id="3.20.20.80">
    <property type="entry name" value="Glycosidases"/>
    <property type="match status" value="1"/>
</dbReference>
<dbReference type="Pfam" id="PF03422">
    <property type="entry name" value="CBM_6"/>
    <property type="match status" value="1"/>
</dbReference>
<dbReference type="InterPro" id="IPR017853">
    <property type="entry name" value="GH"/>
</dbReference>
<keyword evidence="1" id="KW-0732">Signal</keyword>
<dbReference type="InterPro" id="IPR026444">
    <property type="entry name" value="Secre_tail"/>
</dbReference>
<dbReference type="InterPro" id="IPR008979">
    <property type="entry name" value="Galactose-bd-like_sf"/>
</dbReference>
<dbReference type="PANTHER" id="PTHR34142:SF1">
    <property type="entry name" value="GLYCOSIDE HYDROLASE FAMILY 5 DOMAIN-CONTAINING PROTEIN"/>
    <property type="match status" value="1"/>
</dbReference>
<dbReference type="InterPro" id="IPR001547">
    <property type="entry name" value="Glyco_hydro_5"/>
</dbReference>
<protein>
    <submittedName>
        <fullName evidence="6">Carbohydrate-binding protein</fullName>
    </submittedName>
</protein>
<evidence type="ECO:0000256" key="2">
    <source>
        <dbReference type="ARBA" id="ARBA00022801"/>
    </source>
</evidence>
<keyword evidence="3 4" id="KW-0326">Glycosidase</keyword>
<proteinExistence type="inferred from homology"/>
<reference evidence="6 7" key="2">
    <citation type="submission" date="2019-01" db="EMBL/GenBank/DDBJ databases">
        <title>Hymenobacter humicola sp. nov., isolated from soils in Antarctica.</title>
        <authorList>
            <person name="Sedlacek I."/>
            <person name="Holochova P."/>
            <person name="Kralova S."/>
            <person name="Pantucek R."/>
            <person name="Stankova E."/>
            <person name="Vrbovska V."/>
            <person name="Kristofova L."/>
            <person name="Svec P."/>
            <person name="Busse H.-J."/>
        </authorList>
    </citation>
    <scope>NUCLEOTIDE SEQUENCE [LARGE SCALE GENOMIC DNA]</scope>
    <source>
        <strain evidence="6 7">CCM 8852</strain>
    </source>
</reference>
<dbReference type="PROSITE" id="PS51175">
    <property type="entry name" value="CBM6"/>
    <property type="match status" value="1"/>
</dbReference>
<dbReference type="InterPro" id="IPR006584">
    <property type="entry name" value="Cellulose-bd_IV"/>
</dbReference>
<dbReference type="InterPro" id="IPR018087">
    <property type="entry name" value="Glyco_hydro_5_CS"/>
</dbReference>
<dbReference type="RefSeq" id="WP_119656610.1">
    <property type="nucleotide sequence ID" value="NZ_JBHUOI010000023.1"/>
</dbReference>
<evidence type="ECO:0000313" key="7">
    <source>
        <dbReference type="Proteomes" id="UP000284250"/>
    </source>
</evidence>
<dbReference type="SMART" id="SM00606">
    <property type="entry name" value="CBD_IV"/>
    <property type="match status" value="1"/>
</dbReference>
<dbReference type="InterPro" id="IPR005084">
    <property type="entry name" value="CBM6"/>
</dbReference>
<evidence type="ECO:0000256" key="4">
    <source>
        <dbReference type="RuleBase" id="RU361153"/>
    </source>
</evidence>